<organism evidence="1 2">
    <name type="scientific">Propionispora vibrioides</name>
    <dbReference type="NCBI Taxonomy" id="112903"/>
    <lineage>
        <taxon>Bacteria</taxon>
        <taxon>Bacillati</taxon>
        <taxon>Bacillota</taxon>
        <taxon>Negativicutes</taxon>
        <taxon>Selenomonadales</taxon>
        <taxon>Sporomusaceae</taxon>
        <taxon>Propionispora</taxon>
    </lineage>
</organism>
<reference evidence="1 2" key="1">
    <citation type="submission" date="2016-10" db="EMBL/GenBank/DDBJ databases">
        <authorList>
            <person name="de Groot N.N."/>
        </authorList>
    </citation>
    <scope>NUCLEOTIDE SEQUENCE [LARGE SCALE GENOMIC DNA]</scope>
    <source>
        <strain evidence="1 2">DSM 13305</strain>
    </source>
</reference>
<protein>
    <recommendedName>
        <fullName evidence="3">CARDB protein</fullName>
    </recommendedName>
</protein>
<proteinExistence type="predicted"/>
<accession>A0A1H8XIP5</accession>
<sequence length="94" mass="9771">MPSLINSPAAYSISSSNEGSLVEITITNNNASGGAALANFIVTAIYVGADTEYVWTQEVATLAAQASVTFDLSIDSETYNVANLHVGIAFLNTP</sequence>
<dbReference type="Proteomes" id="UP000198847">
    <property type="component" value="Unassembled WGS sequence"/>
</dbReference>
<dbReference type="EMBL" id="FODY01000024">
    <property type="protein sequence ID" value="SEP39729.1"/>
    <property type="molecule type" value="Genomic_DNA"/>
</dbReference>
<keyword evidence="2" id="KW-1185">Reference proteome</keyword>
<gene>
    <name evidence="1" type="ORF">SAMN04490178_12457</name>
</gene>
<dbReference type="RefSeq" id="WP_091750108.1">
    <property type="nucleotide sequence ID" value="NZ_FODY01000024.1"/>
</dbReference>
<dbReference type="AlphaFoldDB" id="A0A1H8XIP5"/>
<evidence type="ECO:0008006" key="3">
    <source>
        <dbReference type="Google" id="ProtNLM"/>
    </source>
</evidence>
<name>A0A1H8XIP5_9FIRM</name>
<dbReference type="OrthoDB" id="3034999at2"/>
<evidence type="ECO:0000313" key="1">
    <source>
        <dbReference type="EMBL" id="SEP39729.1"/>
    </source>
</evidence>
<dbReference type="STRING" id="112903.SAMN04490178_12457"/>
<evidence type="ECO:0000313" key="2">
    <source>
        <dbReference type="Proteomes" id="UP000198847"/>
    </source>
</evidence>